<dbReference type="InterPro" id="IPR011701">
    <property type="entry name" value="MFS"/>
</dbReference>
<dbReference type="Gene3D" id="1.20.1250.20">
    <property type="entry name" value="MFS general substrate transporter like domains"/>
    <property type="match status" value="1"/>
</dbReference>
<evidence type="ECO:0000256" key="1">
    <source>
        <dbReference type="ARBA" id="ARBA00004651"/>
    </source>
</evidence>
<dbReference type="PANTHER" id="PTHR43124">
    <property type="entry name" value="PURINE EFFLUX PUMP PBUE"/>
    <property type="match status" value="1"/>
</dbReference>
<evidence type="ECO:0000313" key="8">
    <source>
        <dbReference type="Proteomes" id="UP000326780"/>
    </source>
</evidence>
<gene>
    <name evidence="7" type="ORF">GFK26_21085</name>
</gene>
<dbReference type="Proteomes" id="UP000326780">
    <property type="component" value="Chromosome"/>
</dbReference>
<keyword evidence="3 6" id="KW-0812">Transmembrane</keyword>
<organism evidence="7 8">
    <name type="scientific">Variovorax paradoxus</name>
    <dbReference type="NCBI Taxonomy" id="34073"/>
    <lineage>
        <taxon>Bacteria</taxon>
        <taxon>Pseudomonadati</taxon>
        <taxon>Pseudomonadota</taxon>
        <taxon>Betaproteobacteria</taxon>
        <taxon>Burkholderiales</taxon>
        <taxon>Comamonadaceae</taxon>
        <taxon>Variovorax</taxon>
    </lineage>
</organism>
<dbReference type="InterPro" id="IPR036259">
    <property type="entry name" value="MFS_trans_sf"/>
</dbReference>
<feature type="transmembrane region" description="Helical" evidence="6">
    <location>
        <begin position="331"/>
        <end position="350"/>
    </location>
</feature>
<reference evidence="7 8" key="1">
    <citation type="submission" date="2019-10" db="EMBL/GenBank/DDBJ databases">
        <title>Complete genome sequence of Variovorax paradoxus 5C-2.</title>
        <authorList>
            <person name="Gogoleva N.E."/>
            <person name="Balkin A.S."/>
        </authorList>
    </citation>
    <scope>NUCLEOTIDE SEQUENCE [LARGE SCALE GENOMIC DNA]</scope>
    <source>
        <strain evidence="7 8">5C-2</strain>
    </source>
</reference>
<feature type="transmembrane region" description="Helical" evidence="6">
    <location>
        <begin position="131"/>
        <end position="154"/>
    </location>
</feature>
<feature type="transmembrane region" description="Helical" evidence="6">
    <location>
        <begin position="203"/>
        <end position="222"/>
    </location>
</feature>
<evidence type="ECO:0000313" key="7">
    <source>
        <dbReference type="EMBL" id="QFZ85074.1"/>
    </source>
</evidence>
<feature type="transmembrane region" description="Helical" evidence="6">
    <location>
        <begin position="356"/>
        <end position="374"/>
    </location>
</feature>
<keyword evidence="5 6" id="KW-0472">Membrane</keyword>
<accession>A0A5Q0M8X0</accession>
<evidence type="ECO:0000256" key="3">
    <source>
        <dbReference type="ARBA" id="ARBA00022692"/>
    </source>
</evidence>
<dbReference type="PANTHER" id="PTHR43124:SF10">
    <property type="entry name" value="PURINE EFFLUX PUMP PBUE"/>
    <property type="match status" value="1"/>
</dbReference>
<dbReference type="GO" id="GO:0005886">
    <property type="term" value="C:plasma membrane"/>
    <property type="evidence" value="ECO:0007669"/>
    <property type="project" value="UniProtKB-SubCell"/>
</dbReference>
<feature type="transmembrane region" description="Helical" evidence="6">
    <location>
        <begin position="75"/>
        <end position="95"/>
    </location>
</feature>
<evidence type="ECO:0000256" key="6">
    <source>
        <dbReference type="SAM" id="Phobius"/>
    </source>
</evidence>
<feature type="transmembrane region" description="Helical" evidence="6">
    <location>
        <begin position="300"/>
        <end position="319"/>
    </location>
</feature>
<feature type="transmembrane region" description="Helical" evidence="6">
    <location>
        <begin position="101"/>
        <end position="124"/>
    </location>
</feature>
<protein>
    <submittedName>
        <fullName evidence="7">MFS transporter</fullName>
    </submittedName>
</protein>
<proteinExistence type="predicted"/>
<evidence type="ECO:0000256" key="4">
    <source>
        <dbReference type="ARBA" id="ARBA00022989"/>
    </source>
</evidence>
<keyword evidence="2" id="KW-1003">Cell membrane</keyword>
<feature type="transmembrane region" description="Helical" evidence="6">
    <location>
        <begin position="242"/>
        <end position="261"/>
    </location>
</feature>
<dbReference type="SUPFAM" id="SSF103473">
    <property type="entry name" value="MFS general substrate transporter"/>
    <property type="match status" value="1"/>
</dbReference>
<feature type="transmembrane region" description="Helical" evidence="6">
    <location>
        <begin position="12"/>
        <end position="33"/>
    </location>
</feature>
<feature type="transmembrane region" description="Helical" evidence="6">
    <location>
        <begin position="270"/>
        <end position="294"/>
    </location>
</feature>
<keyword evidence="4 6" id="KW-1133">Transmembrane helix</keyword>
<dbReference type="GO" id="GO:0022857">
    <property type="term" value="F:transmembrane transporter activity"/>
    <property type="evidence" value="ECO:0007669"/>
    <property type="project" value="InterPro"/>
</dbReference>
<sequence length="392" mass="40570">MNSTTGFRARIALMAAHCAGMIDIVALPVWVGTLIARFGFDPQQAGALATLFLAGAVTASVGLAPRFNRLRGRHWIVPAGYAISAAAFLACMRTSQFETLAVLHLAAGFATGVGLSITHGTVALTNNPHRLFGFMQVAVGVLGIAYMAAAPQIIAQVGGAGLFAIFGAIMIAASVITALAFPKVHPAQAEAAAHDVRPARLPKAAWCAMAGISLMNVTQAMVFSFMERMGADRGFTPPDLHVVLIAVGIVNLVPGAVAAFLQHRLDARNVVLAGATAQAILAVVLVSSTAFPAYAASGAFFVSAVIFTHIFTFGALAKLDPSGRAVSATPAMLMIGSAIGPVLGGTLVKFFGYEAIGWAAVAIDAVAFCFYLQLRNHTAPPDAPVIKIHPQT</sequence>
<feature type="transmembrane region" description="Helical" evidence="6">
    <location>
        <begin position="45"/>
        <end position="63"/>
    </location>
</feature>
<name>A0A5Q0M8X0_VARPD</name>
<dbReference type="EMBL" id="CP045644">
    <property type="protein sequence ID" value="QFZ85074.1"/>
    <property type="molecule type" value="Genomic_DNA"/>
</dbReference>
<evidence type="ECO:0000256" key="5">
    <source>
        <dbReference type="ARBA" id="ARBA00023136"/>
    </source>
</evidence>
<dbReference type="AlphaFoldDB" id="A0A5Q0M8X0"/>
<dbReference type="Pfam" id="PF07690">
    <property type="entry name" value="MFS_1"/>
    <property type="match status" value="1"/>
</dbReference>
<comment type="subcellular location">
    <subcellularLocation>
        <location evidence="1">Cell membrane</location>
        <topology evidence="1">Multi-pass membrane protein</topology>
    </subcellularLocation>
</comment>
<evidence type="ECO:0000256" key="2">
    <source>
        <dbReference type="ARBA" id="ARBA00022475"/>
    </source>
</evidence>
<feature type="transmembrane region" description="Helical" evidence="6">
    <location>
        <begin position="160"/>
        <end position="182"/>
    </location>
</feature>
<dbReference type="InterPro" id="IPR050189">
    <property type="entry name" value="MFS_Efflux_Transporters"/>
</dbReference>
<dbReference type="RefSeq" id="WP_153283692.1">
    <property type="nucleotide sequence ID" value="NZ_CP045644.1"/>
</dbReference>